<dbReference type="EMBL" id="QFGA01000002">
    <property type="protein sequence ID" value="TEB05805.1"/>
    <property type="molecule type" value="Genomic_DNA"/>
</dbReference>
<evidence type="ECO:0000259" key="1">
    <source>
        <dbReference type="Pfam" id="PF26018"/>
    </source>
</evidence>
<reference evidence="2 3" key="1">
    <citation type="journal article" date="2018" name="Environ. Microbiol.">
        <title>Novel energy conservation strategies and behaviour of Pelotomaculum schinkii driving syntrophic propionate catabolism.</title>
        <authorList>
            <person name="Hidalgo-Ahumada C.A.P."/>
            <person name="Nobu M.K."/>
            <person name="Narihiro T."/>
            <person name="Tamaki H."/>
            <person name="Liu W.T."/>
            <person name="Kamagata Y."/>
            <person name="Stams A.J.M."/>
            <person name="Imachi H."/>
            <person name="Sousa D.Z."/>
        </authorList>
    </citation>
    <scope>NUCLEOTIDE SEQUENCE [LARGE SCALE GENOMIC DNA]</scope>
    <source>
        <strain evidence="2 3">HH</strain>
    </source>
</reference>
<gene>
    <name evidence="2" type="ORF">Psch_02846</name>
</gene>
<comment type="caution">
    <text evidence="2">The sequence shown here is derived from an EMBL/GenBank/DDBJ whole genome shotgun (WGS) entry which is preliminary data.</text>
</comment>
<keyword evidence="3" id="KW-1185">Reference proteome</keyword>
<feature type="domain" description="RND related barrel-sandwich hybrid" evidence="1">
    <location>
        <begin position="71"/>
        <end position="172"/>
    </location>
</feature>
<dbReference type="AlphaFoldDB" id="A0A4Y7RA15"/>
<name>A0A4Y7RA15_9FIRM</name>
<dbReference type="InterPro" id="IPR058709">
    <property type="entry name" value="BSH_RND-rel"/>
</dbReference>
<organism evidence="2 3">
    <name type="scientific">Pelotomaculum schinkii</name>
    <dbReference type="NCBI Taxonomy" id="78350"/>
    <lineage>
        <taxon>Bacteria</taxon>
        <taxon>Bacillati</taxon>
        <taxon>Bacillota</taxon>
        <taxon>Clostridia</taxon>
        <taxon>Eubacteriales</taxon>
        <taxon>Desulfotomaculaceae</taxon>
        <taxon>Pelotomaculum</taxon>
    </lineage>
</organism>
<evidence type="ECO:0000313" key="2">
    <source>
        <dbReference type="EMBL" id="TEB05805.1"/>
    </source>
</evidence>
<dbReference type="Proteomes" id="UP000298324">
    <property type="component" value="Unassembled WGS sequence"/>
</dbReference>
<dbReference type="RefSeq" id="WP_190258526.1">
    <property type="nucleotide sequence ID" value="NZ_QFGA01000002.1"/>
</dbReference>
<protein>
    <submittedName>
        <fullName evidence="2">HlyD family secretion protein</fullName>
    </submittedName>
</protein>
<dbReference type="Pfam" id="PF26018">
    <property type="entry name" value="BSH_RND_rel"/>
    <property type="match status" value="1"/>
</dbReference>
<sequence>MKRDMSDPKSAKRRRRRTAIFRRGAGLLVLLLVLGFVFWGRFVAKVSNVQFLTRQEVAQVVALEGILLKNEIVLRAPVGGKLHLAAADGDRLEAGAKAAQVLAVQQEVGGETYDIATPVAGICCTHLDGLEQILSPDSIDVLGIPKFEKIDDKATSEGVRVEKGQPVLKIIDNLSPVYIYAETPKSYFPDLKIDKPTWWEANWEGLALSVKSLKVTDKGDMWAGYFMLPAYPDQLLHQRTIRLNITARTLKGFLVPQRAIVFRGEQPGIFLSIKQKAYWKPVTIEGELEGMLAVSGPGLTEDSRYVNNPLLAREEHWVE</sequence>
<evidence type="ECO:0000313" key="3">
    <source>
        <dbReference type="Proteomes" id="UP000298324"/>
    </source>
</evidence>
<accession>A0A4Y7RA15</accession>
<proteinExistence type="predicted"/>